<protein>
    <submittedName>
        <fullName evidence="1">Urea transporter</fullName>
    </submittedName>
</protein>
<evidence type="ECO:0000313" key="2">
    <source>
        <dbReference type="Proteomes" id="UP001558850"/>
    </source>
</evidence>
<reference evidence="1" key="1">
    <citation type="submission" date="2024-07" db="EMBL/GenBank/DDBJ databases">
        <title>A survey of Mimosa microsymbionts across Brazilian biomes reveals a high diversity of Paraburkholderia nodulating endemic species, but also that Cupriavidus is common as a symbiont of widespread species.</title>
        <authorList>
            <person name="Rouws L."/>
            <person name="Barauna A."/>
            <person name="Beukes C."/>
            <person name="Rouws J.R.C."/>
            <person name="De Faria S.M."/>
            <person name="Gross E."/>
            <person name="Bueno Dos Reis Junior F."/>
            <person name="Simon M.F."/>
            <person name="Maluk M."/>
            <person name="Odee D.W."/>
            <person name="Kenicer G."/>
            <person name="Young J.P.W."/>
            <person name="Reis V.M."/>
            <person name="Zilli J."/>
            <person name="James E.K."/>
        </authorList>
    </citation>
    <scope>NUCLEOTIDE SEQUENCE</scope>
    <source>
        <strain evidence="1">EG181B</strain>
    </source>
</reference>
<proteinExistence type="predicted"/>
<dbReference type="Proteomes" id="UP001558850">
    <property type="component" value="Unassembled WGS sequence"/>
</dbReference>
<gene>
    <name evidence="1" type="ORF">AB4Y32_09250</name>
</gene>
<keyword evidence="2" id="KW-1185">Reference proteome</keyword>
<evidence type="ECO:0000313" key="1">
    <source>
        <dbReference type="EMBL" id="MEX3931984.1"/>
    </source>
</evidence>
<dbReference type="EMBL" id="JBFRCH010000003">
    <property type="protein sequence ID" value="MEX3931984.1"/>
    <property type="molecule type" value="Genomic_DNA"/>
</dbReference>
<accession>A0ACC6TXB5</accession>
<organism evidence="1 2">
    <name type="scientific">Paraburkholderia phymatum</name>
    <dbReference type="NCBI Taxonomy" id="148447"/>
    <lineage>
        <taxon>Bacteria</taxon>
        <taxon>Pseudomonadati</taxon>
        <taxon>Pseudomonadota</taxon>
        <taxon>Betaproteobacteria</taxon>
        <taxon>Burkholderiales</taxon>
        <taxon>Burkholderiaceae</taxon>
        <taxon>Paraburkholderia</taxon>
    </lineage>
</organism>
<name>A0ACC6TXB5_9BURK</name>
<comment type="caution">
    <text evidence="1">The sequence shown here is derived from an EMBL/GenBank/DDBJ whole genome shotgun (WGS) entry which is preliminary data.</text>
</comment>
<sequence>MHAVPHQVLFTALRTLLRSFGQIVLQRDASTGACVLAAWLVCSPRLACAALMGAIAANVGAILRGYDPRETCDGLHGFNGALAALAAFTFITDIATATAIAILAATAAAWLHGPWARLLRSRCLGYYSSPCLLVTWAWMPLVHGAFAHASVSVSVGVGFSVGASASDAVVWMPFARALLAGIAQTSFASTTWAGLLILAGIAMSSMRCAVFALAGAALATAAHLLIGTDAASLDAGLWGFNGALTALALADCGAFSALIGVSMSVLLQQAAAFPGVPALTAPFVVATWTVSRFMRDTRDTHMSRNTSPFDAAAERSADGRTENTTRAALPER</sequence>